<reference evidence="2" key="1">
    <citation type="submission" date="2021-02" db="EMBL/GenBank/DDBJ databases">
        <authorList>
            <person name="Cremers G."/>
            <person name="Picone N."/>
        </authorList>
    </citation>
    <scope>NUCLEOTIDE SEQUENCE</scope>
    <source>
        <strain evidence="2">PQ17</strain>
    </source>
</reference>
<dbReference type="Pfam" id="PF04070">
    <property type="entry name" value="DUF378"/>
    <property type="match status" value="1"/>
</dbReference>
<comment type="caution">
    <text evidence="2">The sequence shown here is derived from an EMBL/GenBank/DDBJ whole genome shotgun (WGS) entry which is preliminary data.</text>
</comment>
<evidence type="ECO:0008006" key="4">
    <source>
        <dbReference type="Google" id="ProtNLM"/>
    </source>
</evidence>
<name>A0A8J2BSS8_9BACT</name>
<protein>
    <recommendedName>
        <fullName evidence="4">DUF378 domain-containing protein</fullName>
    </recommendedName>
</protein>
<keyword evidence="1" id="KW-1133">Transmembrane helix</keyword>
<dbReference type="PANTHER" id="PTHR37304:SF1">
    <property type="entry name" value="MEMBRANE PROTEIN"/>
    <property type="match status" value="1"/>
</dbReference>
<evidence type="ECO:0000313" key="3">
    <source>
        <dbReference type="Proteomes" id="UP000663859"/>
    </source>
</evidence>
<dbReference type="PANTHER" id="PTHR37304">
    <property type="entry name" value="MEMBRANE PROTEIN-RELATED"/>
    <property type="match status" value="1"/>
</dbReference>
<dbReference type="RefSeq" id="WP_174581927.1">
    <property type="nucleotide sequence ID" value="NZ_CAJNOB010000012.1"/>
</dbReference>
<sequence length="81" mass="8783">MENKAQKNVKLVDALALALVIIGALDWGVWGIFQRDFVSLLFGGPSAVWSRGVYILVALAGLWSIRLLIRAWQASGSVSQA</sequence>
<organism evidence="2 3">
    <name type="scientific">Candidatus Methylacidithermus pantelleriae</name>
    <dbReference type="NCBI Taxonomy" id="2744239"/>
    <lineage>
        <taxon>Bacteria</taxon>
        <taxon>Pseudomonadati</taxon>
        <taxon>Verrucomicrobiota</taxon>
        <taxon>Methylacidiphilae</taxon>
        <taxon>Methylacidiphilales</taxon>
        <taxon>Methylacidiphilaceae</taxon>
        <taxon>Candidatus Methylacidithermus</taxon>
    </lineage>
</organism>
<dbReference type="Proteomes" id="UP000663859">
    <property type="component" value="Unassembled WGS sequence"/>
</dbReference>
<feature type="transmembrane region" description="Helical" evidence="1">
    <location>
        <begin position="53"/>
        <end position="69"/>
    </location>
</feature>
<keyword evidence="3" id="KW-1185">Reference proteome</keyword>
<accession>A0A8J2BSS8</accession>
<dbReference type="AlphaFoldDB" id="A0A8J2BSS8"/>
<feature type="transmembrane region" description="Helical" evidence="1">
    <location>
        <begin position="12"/>
        <end position="33"/>
    </location>
</feature>
<keyword evidence="1" id="KW-0812">Transmembrane</keyword>
<keyword evidence="1" id="KW-0472">Membrane</keyword>
<gene>
    <name evidence="2" type="ORF">MPNT_20083</name>
</gene>
<evidence type="ECO:0000313" key="2">
    <source>
        <dbReference type="EMBL" id="CAF0696002.1"/>
    </source>
</evidence>
<dbReference type="EMBL" id="CAJNOB010000012">
    <property type="protein sequence ID" value="CAF0696002.1"/>
    <property type="molecule type" value="Genomic_DNA"/>
</dbReference>
<dbReference type="InterPro" id="IPR007211">
    <property type="entry name" value="DUF378"/>
</dbReference>
<proteinExistence type="predicted"/>
<evidence type="ECO:0000256" key="1">
    <source>
        <dbReference type="SAM" id="Phobius"/>
    </source>
</evidence>